<dbReference type="AlphaFoldDB" id="H8MBT4"/>
<evidence type="ECO:0000313" key="2">
    <source>
        <dbReference type="EMBL" id="AFD56399.1"/>
    </source>
</evidence>
<feature type="transmembrane region" description="Helical" evidence="1">
    <location>
        <begin position="24"/>
        <end position="42"/>
    </location>
</feature>
<sequence length="101" mass="11632">MKYYNALKADNYIFENGDISENKYMSLNLLSSWILSLFPLIGGLNIHWLLAIVIAVISSQLIVPFIAFSLYPFNTIYSIRKLKFIATIYPILGFILYFIAK</sequence>
<accession>H8MBT4</accession>
<proteinExistence type="predicted"/>
<organism evidence="2 3">
    <name type="scientific">Riemerella anatipestifer (strain ATCC 11845 / DSM 15868 / JCM 9532 / NCTC 11014)</name>
    <dbReference type="NCBI Taxonomy" id="693978"/>
    <lineage>
        <taxon>Bacteria</taxon>
        <taxon>Pseudomonadati</taxon>
        <taxon>Bacteroidota</taxon>
        <taxon>Flavobacteriia</taxon>
        <taxon>Flavobacteriales</taxon>
        <taxon>Weeksellaceae</taxon>
        <taxon>Riemerella</taxon>
    </lineage>
</organism>
<dbReference type="Proteomes" id="UP000010093">
    <property type="component" value="Chromosome"/>
</dbReference>
<dbReference type="KEGG" id="rai:RA0C_1506"/>
<gene>
    <name evidence="2" type="ORF">RA0C_1506</name>
</gene>
<evidence type="ECO:0000256" key="1">
    <source>
        <dbReference type="SAM" id="Phobius"/>
    </source>
</evidence>
<reference evidence="2 3" key="1">
    <citation type="journal article" date="2012" name="J. Bacteriol.">
        <title>Complete genome sequence of Riemerella anatipestifer reference strain.</title>
        <authorList>
            <person name="Wang X."/>
            <person name="Zhu D."/>
            <person name="Wang M."/>
            <person name="Cheng A."/>
            <person name="Jia R."/>
            <person name="Zhou Y."/>
            <person name="Chen Z."/>
            <person name="Luo Q."/>
            <person name="Liu F."/>
            <person name="Wang Y."/>
            <person name="Chen X.Y."/>
        </authorList>
    </citation>
    <scope>NUCLEOTIDE SEQUENCE [LARGE SCALE GENOMIC DNA]</scope>
    <source>
        <strain evidence="3">DSM 15868</strain>
    </source>
</reference>
<dbReference type="EMBL" id="CP003388">
    <property type="protein sequence ID" value="AFD56399.1"/>
    <property type="molecule type" value="Genomic_DNA"/>
</dbReference>
<evidence type="ECO:0000313" key="3">
    <source>
        <dbReference type="Proteomes" id="UP000010093"/>
    </source>
</evidence>
<feature type="transmembrane region" description="Helical" evidence="1">
    <location>
        <begin position="48"/>
        <end position="70"/>
    </location>
</feature>
<keyword evidence="1" id="KW-0472">Membrane</keyword>
<dbReference type="HOGENOM" id="CLU_160016_0_0_10"/>
<keyword evidence="1" id="KW-0812">Transmembrane</keyword>
<protein>
    <submittedName>
        <fullName evidence="2">Uncharacterized protein</fullName>
    </submittedName>
</protein>
<keyword evidence="1" id="KW-1133">Transmembrane helix</keyword>
<name>H8MBT4_RIEAD</name>
<dbReference type="PATRIC" id="fig|693978.17.peg.1496"/>
<feature type="transmembrane region" description="Helical" evidence="1">
    <location>
        <begin position="82"/>
        <end position="100"/>
    </location>
</feature>